<proteinExistence type="predicted"/>
<name>A0A1I6QEK3_9SPHI</name>
<sequence>MTLNGLAFILMTIPVFSYGQLKCPPIDQSGQGLQKFDVTAGVGPTLLYGDINHRSNIGYGAFLKADYKLYKGIYVGLEGQVGKLKAKGNQSIDARDWDPRYVDNSYYAGLVNATVYPYRFFINERELLRKGFFERNILYGFHVGIGAGLIFNTYKDVNRQFEGYEDADGNIINIHEGLIYGSHDLVYPVDAAGNPIADASPSPRWHKNVRNTLLPSVFAGLSIPLNKYTTHTGRYFSAVVTTQFNFSNADDLDGYDPVIINDANPQGRRATGAKNDMYNFTAVGLRYTF</sequence>
<dbReference type="STRING" id="683125.SAMN05660206_102306"/>
<evidence type="ECO:0000313" key="1">
    <source>
        <dbReference type="EMBL" id="SFS50933.1"/>
    </source>
</evidence>
<dbReference type="EMBL" id="FOZZ01000002">
    <property type="protein sequence ID" value="SFS50933.1"/>
    <property type="molecule type" value="Genomic_DNA"/>
</dbReference>
<keyword evidence="2" id="KW-1185">Reference proteome</keyword>
<evidence type="ECO:0000313" key="2">
    <source>
        <dbReference type="Proteomes" id="UP000198785"/>
    </source>
</evidence>
<dbReference type="AlphaFoldDB" id="A0A1I6QEK3"/>
<gene>
    <name evidence="1" type="ORF">SAMN05660206_102306</name>
</gene>
<protein>
    <recommendedName>
        <fullName evidence="3">Outer membrane protein beta-barrel domain-containing protein</fullName>
    </recommendedName>
</protein>
<evidence type="ECO:0008006" key="3">
    <source>
        <dbReference type="Google" id="ProtNLM"/>
    </source>
</evidence>
<dbReference type="Proteomes" id="UP000198785">
    <property type="component" value="Unassembled WGS sequence"/>
</dbReference>
<accession>A0A1I6QEK3</accession>
<reference evidence="1 2" key="1">
    <citation type="submission" date="2016-10" db="EMBL/GenBank/DDBJ databases">
        <authorList>
            <person name="de Groot N.N."/>
        </authorList>
    </citation>
    <scope>NUCLEOTIDE SEQUENCE [LARGE SCALE GENOMIC DNA]</scope>
    <source>
        <strain evidence="1 2">DSM 22789</strain>
    </source>
</reference>
<organism evidence="1 2">
    <name type="scientific">Sphingobacterium wenxiniae</name>
    <dbReference type="NCBI Taxonomy" id="683125"/>
    <lineage>
        <taxon>Bacteria</taxon>
        <taxon>Pseudomonadati</taxon>
        <taxon>Bacteroidota</taxon>
        <taxon>Sphingobacteriia</taxon>
        <taxon>Sphingobacteriales</taxon>
        <taxon>Sphingobacteriaceae</taxon>
        <taxon>Sphingobacterium</taxon>
    </lineage>
</organism>